<name>H5TS29_GORO1</name>
<dbReference type="Proteomes" id="UP000005038">
    <property type="component" value="Unassembled WGS sequence"/>
</dbReference>
<keyword evidence="3" id="KW-1185">Reference proteome</keyword>
<dbReference type="STRING" id="1108044.GOOTI_206_00200"/>
<dbReference type="InterPro" id="IPR036614">
    <property type="entry name" value="RusA-like_sf"/>
</dbReference>
<dbReference type="GO" id="GO:0000287">
    <property type="term" value="F:magnesium ion binding"/>
    <property type="evidence" value="ECO:0007669"/>
    <property type="project" value="InterPro"/>
</dbReference>
<accession>H5TS29</accession>
<dbReference type="GO" id="GO:0006281">
    <property type="term" value="P:DNA repair"/>
    <property type="evidence" value="ECO:0007669"/>
    <property type="project" value="InterPro"/>
</dbReference>
<dbReference type="EMBL" id="BAFB01000206">
    <property type="protein sequence ID" value="GAB36287.1"/>
    <property type="molecule type" value="Genomic_DNA"/>
</dbReference>
<dbReference type="Gene3D" id="3.30.1330.70">
    <property type="entry name" value="Holliday junction resolvase RusA"/>
    <property type="match status" value="1"/>
</dbReference>
<evidence type="ECO:0000313" key="3">
    <source>
        <dbReference type="Proteomes" id="UP000005038"/>
    </source>
</evidence>
<organism evidence="2 3">
    <name type="scientific">Gordonia otitidis (strain DSM 44809 / CCUG 52243 / JCM 12355 / NBRC 100426 / IFM 10032)</name>
    <dbReference type="NCBI Taxonomy" id="1108044"/>
    <lineage>
        <taxon>Bacteria</taxon>
        <taxon>Bacillati</taxon>
        <taxon>Actinomycetota</taxon>
        <taxon>Actinomycetes</taxon>
        <taxon>Mycobacteriales</taxon>
        <taxon>Gordoniaceae</taxon>
        <taxon>Gordonia</taxon>
    </lineage>
</organism>
<protein>
    <submittedName>
        <fullName evidence="2">Uncharacterized protein</fullName>
    </submittedName>
</protein>
<dbReference type="GO" id="GO:0006310">
    <property type="term" value="P:DNA recombination"/>
    <property type="evidence" value="ECO:0007669"/>
    <property type="project" value="InterPro"/>
</dbReference>
<reference evidence="2" key="1">
    <citation type="submission" date="2012-02" db="EMBL/GenBank/DDBJ databases">
        <title>Whole genome shotgun sequence of Gordonia otitidis NBRC 100426.</title>
        <authorList>
            <person name="Yoshida I."/>
            <person name="Hosoyama A."/>
            <person name="Tsuchikane K."/>
            <person name="Katsumata H."/>
            <person name="Yamazaki S."/>
            <person name="Fujita N."/>
        </authorList>
    </citation>
    <scope>NUCLEOTIDE SEQUENCE [LARGE SCALE GENOMIC DNA]</scope>
    <source>
        <strain evidence="2">NBRC 100426</strain>
    </source>
</reference>
<evidence type="ECO:0000313" key="2">
    <source>
        <dbReference type="EMBL" id="GAB36287.1"/>
    </source>
</evidence>
<sequence>MAADKKCCSECERLPAQSRQHITPPEGKTISRSRRPGTAPATIPEHLLGGFATRSQLWLVVAGIPVSQGSMAAVAPGVVRHDKGPELRSWRTSIHRAFLRSAGTDFVVPDCPMRLHMCLTMPIPKSGVPARTIPVAGCAADARPRTAPATKPDLDKLARAVGDALAPQGNNRARSYTDDSRIVELLSAETFPAPTHVHSWALPTPGVVIRVCPAHIHAPFPAVDLGDPGPLSDELAAIVAQQLG</sequence>
<evidence type="ECO:0000256" key="1">
    <source>
        <dbReference type="SAM" id="MobiDB-lite"/>
    </source>
</evidence>
<proteinExistence type="predicted"/>
<dbReference type="AlphaFoldDB" id="H5TS29"/>
<dbReference type="SUPFAM" id="SSF103084">
    <property type="entry name" value="Holliday junction resolvase RusA"/>
    <property type="match status" value="1"/>
</dbReference>
<comment type="caution">
    <text evidence="2">The sequence shown here is derived from an EMBL/GenBank/DDBJ whole genome shotgun (WGS) entry which is preliminary data.</text>
</comment>
<feature type="region of interest" description="Disordered" evidence="1">
    <location>
        <begin position="19"/>
        <end position="44"/>
    </location>
</feature>
<gene>
    <name evidence="2" type="ORF">GOOTI_206_00200</name>
</gene>